<feature type="domain" description="Beta-ketoacyl-[acyl-carrier-protein] synthase III C-terminal" evidence="4">
    <location>
        <begin position="240"/>
        <end position="328"/>
    </location>
</feature>
<dbReference type="Gene3D" id="3.40.47.10">
    <property type="match status" value="1"/>
</dbReference>
<dbReference type="Pfam" id="PF08545">
    <property type="entry name" value="ACP_syn_III"/>
    <property type="match status" value="1"/>
</dbReference>
<evidence type="ECO:0000259" key="4">
    <source>
        <dbReference type="Pfam" id="PF08541"/>
    </source>
</evidence>
<gene>
    <name evidence="6" type="ORF">WB403_00150</name>
</gene>
<feature type="domain" description="Beta-ketoacyl-[acyl-carrier-protein] synthase III N-terminal" evidence="5">
    <location>
        <begin position="109"/>
        <end position="183"/>
    </location>
</feature>
<dbReference type="InterPro" id="IPR013751">
    <property type="entry name" value="ACP_syn_III_N"/>
</dbReference>
<dbReference type="SUPFAM" id="SSF53901">
    <property type="entry name" value="Thiolase-like"/>
    <property type="match status" value="2"/>
</dbReference>
<proteinExistence type="predicted"/>
<evidence type="ECO:0000256" key="2">
    <source>
        <dbReference type="ARBA" id="ARBA00022679"/>
    </source>
</evidence>
<sequence>MAEHSAGILATGSYVPKDEIDNAEVARRAGATAESIGRETRTRTRRYAAPDEAASDLAARAAERALARAGVPADRIDYLVVSTATGDFPQPPTAHLVQNAIDAHRATCFDIGASGSGFLYGLDLVRGLLRLHGGGLALVICTEVFSRFIDFADHRTAALLGDGAAAALVGPVPSGHGLLRTVLSGPGDAPGALRIRAGGSRVPPSHDSVAAGGHHVTADRRATPDSARAHGPAALAGLVRDAGYGPERIDHLMAHRSAGPPPWELARASGLRNARAHCTVEEYGDIGSASLPLTLDLVDRAGLLRDGDLVLLAGLDGGTAIGASLMRWSVPGRPASDGRDGRRHP</sequence>
<dbReference type="Pfam" id="PF08541">
    <property type="entry name" value="ACP_syn_III_C"/>
    <property type="match status" value="1"/>
</dbReference>
<organism evidence="6 7">
    <name type="scientific">Streptomyces brasiliscabiei</name>
    <dbReference type="NCBI Taxonomy" id="2736302"/>
    <lineage>
        <taxon>Bacteria</taxon>
        <taxon>Bacillati</taxon>
        <taxon>Actinomycetota</taxon>
        <taxon>Actinomycetes</taxon>
        <taxon>Kitasatosporales</taxon>
        <taxon>Streptomycetaceae</taxon>
        <taxon>Streptomyces</taxon>
    </lineage>
</organism>
<keyword evidence="2" id="KW-0808">Transferase</keyword>
<comment type="caution">
    <text evidence="6">The sequence shown here is derived from an EMBL/GenBank/DDBJ whole genome shotgun (WGS) entry which is preliminary data.</text>
</comment>
<keyword evidence="3" id="KW-0012">Acyltransferase</keyword>
<dbReference type="InterPro" id="IPR016039">
    <property type="entry name" value="Thiolase-like"/>
</dbReference>
<evidence type="ECO:0000256" key="3">
    <source>
        <dbReference type="ARBA" id="ARBA00023315"/>
    </source>
</evidence>
<evidence type="ECO:0000259" key="5">
    <source>
        <dbReference type="Pfam" id="PF08545"/>
    </source>
</evidence>
<dbReference type="InterPro" id="IPR013747">
    <property type="entry name" value="ACP_syn_III_C"/>
</dbReference>
<protein>
    <submittedName>
        <fullName evidence="6">3-oxoacyl-[acyl-carrier-protein] synthase III C-terminal domain-containing protein</fullName>
    </submittedName>
</protein>
<dbReference type="PANTHER" id="PTHR34069:SF2">
    <property type="entry name" value="BETA-KETOACYL-[ACYL-CARRIER-PROTEIN] SYNTHASE III"/>
    <property type="match status" value="1"/>
</dbReference>
<dbReference type="EMBL" id="JBBAYM010000001">
    <property type="protein sequence ID" value="MEI5607574.1"/>
    <property type="molecule type" value="Genomic_DNA"/>
</dbReference>
<accession>A0ABU8G301</accession>
<reference evidence="6 7" key="1">
    <citation type="submission" date="2024-03" db="EMBL/GenBank/DDBJ databases">
        <title>First Report of Pectobacterium brasiliscabiei causing potato scab in china.</title>
        <authorList>
            <person name="Handique U."/>
        </authorList>
    </citation>
    <scope>NUCLEOTIDE SEQUENCE [LARGE SCALE GENOMIC DNA]</scope>
    <source>
        <strain evidence="6 7">ZRIMU1503</strain>
    </source>
</reference>
<evidence type="ECO:0000256" key="1">
    <source>
        <dbReference type="ARBA" id="ARBA00022490"/>
    </source>
</evidence>
<dbReference type="PANTHER" id="PTHR34069">
    <property type="entry name" value="3-OXOACYL-[ACYL-CARRIER-PROTEIN] SYNTHASE 3"/>
    <property type="match status" value="1"/>
</dbReference>
<keyword evidence="1" id="KW-0963">Cytoplasm</keyword>
<keyword evidence="7" id="KW-1185">Reference proteome</keyword>
<dbReference type="Proteomes" id="UP001365781">
    <property type="component" value="Unassembled WGS sequence"/>
</dbReference>
<evidence type="ECO:0000313" key="7">
    <source>
        <dbReference type="Proteomes" id="UP001365781"/>
    </source>
</evidence>
<name>A0ABU8G301_9ACTN</name>
<dbReference type="RefSeq" id="WP_336535273.1">
    <property type="nucleotide sequence ID" value="NZ_JBBAYL010000002.1"/>
</dbReference>
<evidence type="ECO:0000313" key="6">
    <source>
        <dbReference type="EMBL" id="MEI5607574.1"/>
    </source>
</evidence>